<reference evidence="1 2" key="1">
    <citation type="journal article" date="2009" name="Nature">
        <title>The Sorghum bicolor genome and the diversification of grasses.</title>
        <authorList>
            <person name="Paterson A.H."/>
            <person name="Bowers J.E."/>
            <person name="Bruggmann R."/>
            <person name="Dubchak I."/>
            <person name="Grimwood J."/>
            <person name="Gundlach H."/>
            <person name="Haberer G."/>
            <person name="Hellsten U."/>
            <person name="Mitros T."/>
            <person name="Poliakov A."/>
            <person name="Schmutz J."/>
            <person name="Spannagl M."/>
            <person name="Tang H."/>
            <person name="Wang X."/>
            <person name="Wicker T."/>
            <person name="Bharti A.K."/>
            <person name="Chapman J."/>
            <person name="Feltus F.A."/>
            <person name="Gowik U."/>
            <person name="Grigoriev I.V."/>
            <person name="Lyons E."/>
            <person name="Maher C.A."/>
            <person name="Martis M."/>
            <person name="Narechania A."/>
            <person name="Otillar R.P."/>
            <person name="Penning B.W."/>
            <person name="Salamov A.A."/>
            <person name="Wang Y."/>
            <person name="Zhang L."/>
            <person name="Carpita N.C."/>
            <person name="Freeling M."/>
            <person name="Gingle A.R."/>
            <person name="Hash C.T."/>
            <person name="Keller B."/>
            <person name="Klein P."/>
            <person name="Kresovich S."/>
            <person name="McCann M.C."/>
            <person name="Ming R."/>
            <person name="Peterson D.G."/>
            <person name="Mehboob-ur-Rahman"/>
            <person name="Ware D."/>
            <person name="Westhoff P."/>
            <person name="Mayer K.F."/>
            <person name="Messing J."/>
            <person name="Rokhsar D.S."/>
        </authorList>
    </citation>
    <scope>NUCLEOTIDE SEQUENCE [LARGE SCALE GENOMIC DNA]</scope>
    <source>
        <strain evidence="2">cv. BTx623</strain>
    </source>
</reference>
<evidence type="ECO:0000313" key="1">
    <source>
        <dbReference type="EMBL" id="KXG20627.1"/>
    </source>
</evidence>
<gene>
    <name evidence="1" type="ORF">SORBI_3010G229200</name>
</gene>
<reference evidence="2" key="2">
    <citation type="journal article" date="2018" name="Plant J.">
        <title>The Sorghum bicolor reference genome: improved assembly, gene annotations, a transcriptome atlas, and signatures of genome organization.</title>
        <authorList>
            <person name="McCormick R.F."/>
            <person name="Truong S.K."/>
            <person name="Sreedasyam A."/>
            <person name="Jenkins J."/>
            <person name="Shu S."/>
            <person name="Sims D."/>
            <person name="Kennedy M."/>
            <person name="Amirebrahimi M."/>
            <person name="Weers B.D."/>
            <person name="McKinley B."/>
            <person name="Mattison A."/>
            <person name="Morishige D.T."/>
            <person name="Grimwood J."/>
            <person name="Schmutz J."/>
            <person name="Mullet J.E."/>
        </authorList>
    </citation>
    <scope>NUCLEOTIDE SEQUENCE [LARGE SCALE GENOMIC DNA]</scope>
    <source>
        <strain evidence="2">cv. BTx623</strain>
    </source>
</reference>
<organism evidence="1 2">
    <name type="scientific">Sorghum bicolor</name>
    <name type="common">Sorghum</name>
    <name type="synonym">Sorghum vulgare</name>
    <dbReference type="NCBI Taxonomy" id="4558"/>
    <lineage>
        <taxon>Eukaryota</taxon>
        <taxon>Viridiplantae</taxon>
        <taxon>Streptophyta</taxon>
        <taxon>Embryophyta</taxon>
        <taxon>Tracheophyta</taxon>
        <taxon>Spermatophyta</taxon>
        <taxon>Magnoliopsida</taxon>
        <taxon>Liliopsida</taxon>
        <taxon>Poales</taxon>
        <taxon>Poaceae</taxon>
        <taxon>PACMAD clade</taxon>
        <taxon>Panicoideae</taxon>
        <taxon>Andropogonodae</taxon>
        <taxon>Andropogoneae</taxon>
        <taxon>Sorghinae</taxon>
        <taxon>Sorghum</taxon>
    </lineage>
</organism>
<accession>A0A194YL05</accession>
<evidence type="ECO:0000313" key="2">
    <source>
        <dbReference type="Proteomes" id="UP000000768"/>
    </source>
</evidence>
<proteinExistence type="predicted"/>
<protein>
    <submittedName>
        <fullName evidence="1">Uncharacterized protein</fullName>
    </submittedName>
</protein>
<name>A0A194YL05_SORBI</name>
<dbReference type="Proteomes" id="UP000000768">
    <property type="component" value="Chromosome 10"/>
</dbReference>
<sequence length="62" mass="6969">MLGVNLVQKGKGASLPEMLDLFHEHWIGPRLLSFQVDNYSLAHLNSNRSRNIVECHSAKAPK</sequence>
<dbReference type="InParanoid" id="A0A194YL05"/>
<dbReference type="EMBL" id="CM000769">
    <property type="protein sequence ID" value="KXG20627.1"/>
    <property type="molecule type" value="Genomic_DNA"/>
</dbReference>
<dbReference type="AlphaFoldDB" id="A0A194YL05"/>
<dbReference type="Gramene" id="KXG20627">
    <property type="protein sequence ID" value="KXG20627"/>
    <property type="gene ID" value="SORBI_3010G229200"/>
</dbReference>
<keyword evidence="2" id="KW-1185">Reference proteome</keyword>